<organism evidence="2 3">
    <name type="scientific">Halomonas qaidamensis</name>
    <dbReference type="NCBI Taxonomy" id="2866211"/>
    <lineage>
        <taxon>Bacteria</taxon>
        <taxon>Pseudomonadati</taxon>
        <taxon>Pseudomonadota</taxon>
        <taxon>Gammaproteobacteria</taxon>
        <taxon>Oceanospirillales</taxon>
        <taxon>Halomonadaceae</taxon>
        <taxon>Halomonas</taxon>
    </lineage>
</organism>
<sequence>MRQLVSQRLQNPAPLPCVWSHSDLHRQKYAIDHCFPWARWNNNDLWNLLPTTEKAKQAKSD</sequence>
<evidence type="ECO:0000259" key="1">
    <source>
        <dbReference type="Pfam" id="PF13395"/>
    </source>
</evidence>
<name>A0ABY6JNF9_9GAMM</name>
<dbReference type="EMBL" id="CP080627">
    <property type="protein sequence ID" value="UYV18773.1"/>
    <property type="molecule type" value="Genomic_DNA"/>
</dbReference>
<evidence type="ECO:0000313" key="2">
    <source>
        <dbReference type="EMBL" id="UYV18773.1"/>
    </source>
</evidence>
<proteinExistence type="predicted"/>
<dbReference type="RefSeq" id="WP_084180390.1">
    <property type="nucleotide sequence ID" value="NZ_CP080627.1"/>
</dbReference>
<dbReference type="InterPro" id="IPR003615">
    <property type="entry name" value="HNH_nuc"/>
</dbReference>
<evidence type="ECO:0000313" key="3">
    <source>
        <dbReference type="Proteomes" id="UP001163082"/>
    </source>
</evidence>
<accession>A0ABY6JNF9</accession>
<dbReference type="Gene3D" id="1.10.30.50">
    <property type="match status" value="1"/>
</dbReference>
<protein>
    <recommendedName>
        <fullName evidence="1">HNH nuclease domain-containing protein</fullName>
    </recommendedName>
</protein>
<reference evidence="2 3" key="1">
    <citation type="journal article" date="2022" name="Antonie Van Leeuwenhoek">
        <title>Whole genome sequencing of the halophilic Halomonas qaidamensis XH36, a novel species strain with high ectoine production.</title>
        <authorList>
            <person name="Zhang T."/>
            <person name="Cui T."/>
            <person name="Cao Y."/>
            <person name="Li Y."/>
            <person name="Li F."/>
            <person name="Zhu D."/>
            <person name="Xing J."/>
        </authorList>
    </citation>
    <scope>NUCLEOTIDE SEQUENCE [LARGE SCALE GENOMIC DNA]</scope>
    <source>
        <strain evidence="2 3">XH36</strain>
    </source>
</reference>
<gene>
    <name evidence="2" type="ORF">K1Y77_15130</name>
</gene>
<dbReference type="Pfam" id="PF13395">
    <property type="entry name" value="HNH_4"/>
    <property type="match status" value="1"/>
</dbReference>
<keyword evidence="3" id="KW-1185">Reference proteome</keyword>
<dbReference type="Proteomes" id="UP001163082">
    <property type="component" value="Chromosome"/>
</dbReference>
<feature type="domain" description="HNH nuclease" evidence="1">
    <location>
        <begin position="22"/>
        <end position="61"/>
    </location>
</feature>